<evidence type="ECO:0000256" key="2">
    <source>
        <dbReference type="SAM" id="SignalP"/>
    </source>
</evidence>
<evidence type="ECO:0000256" key="1">
    <source>
        <dbReference type="SAM" id="MobiDB-lite"/>
    </source>
</evidence>
<feature type="chain" id="PRO_5045371474" evidence="2">
    <location>
        <begin position="22"/>
        <end position="986"/>
    </location>
</feature>
<keyword evidence="2" id="KW-0732">Signal</keyword>
<dbReference type="EMBL" id="JAJIRN010000009">
    <property type="protein sequence ID" value="MCV2370277.1"/>
    <property type="molecule type" value="Genomic_DNA"/>
</dbReference>
<feature type="region of interest" description="Disordered" evidence="1">
    <location>
        <begin position="25"/>
        <end position="46"/>
    </location>
</feature>
<proteinExistence type="predicted"/>
<evidence type="ECO:0000313" key="5">
    <source>
        <dbReference type="Proteomes" id="UP001209701"/>
    </source>
</evidence>
<gene>
    <name evidence="4" type="ORF">LNV07_19535</name>
</gene>
<protein>
    <submittedName>
        <fullName evidence="4">DUF11 domain-containing protein</fullName>
    </submittedName>
</protein>
<comment type="caution">
    <text evidence="4">The sequence shown here is derived from an EMBL/GenBank/DDBJ whole genome shotgun (WGS) entry which is preliminary data.</text>
</comment>
<dbReference type="RefSeq" id="WP_263572869.1">
    <property type="nucleotide sequence ID" value="NZ_JAJIRN010000009.1"/>
</dbReference>
<accession>A0ABT2YJP3</accession>
<evidence type="ECO:0000259" key="3">
    <source>
        <dbReference type="Pfam" id="PF01345"/>
    </source>
</evidence>
<dbReference type="Proteomes" id="UP001209701">
    <property type="component" value="Unassembled WGS sequence"/>
</dbReference>
<reference evidence="4 5" key="1">
    <citation type="submission" date="2021-11" db="EMBL/GenBank/DDBJ databases">
        <authorList>
            <person name="Liang Q."/>
            <person name="Mou H."/>
            <person name="Liu Z."/>
        </authorList>
    </citation>
    <scope>NUCLEOTIDE SEQUENCE [LARGE SCALE GENOMIC DNA]</scope>
    <source>
        <strain evidence="4 5">CHU3</strain>
    </source>
</reference>
<dbReference type="InterPro" id="IPR013783">
    <property type="entry name" value="Ig-like_fold"/>
</dbReference>
<keyword evidence="5" id="KW-1185">Reference proteome</keyword>
<dbReference type="Gene3D" id="2.60.40.10">
    <property type="entry name" value="Immunoglobulins"/>
    <property type="match status" value="1"/>
</dbReference>
<dbReference type="Pfam" id="PF01345">
    <property type="entry name" value="DUF11"/>
    <property type="match status" value="1"/>
</dbReference>
<dbReference type="PROSITE" id="PS51257">
    <property type="entry name" value="PROKAR_LIPOPROTEIN"/>
    <property type="match status" value="1"/>
</dbReference>
<feature type="signal peptide" evidence="2">
    <location>
        <begin position="1"/>
        <end position="21"/>
    </location>
</feature>
<feature type="domain" description="DUF11" evidence="3">
    <location>
        <begin position="868"/>
        <end position="981"/>
    </location>
</feature>
<organism evidence="4 5">
    <name type="scientific">Roseateles oligotrophus</name>
    <dbReference type="NCBI Taxonomy" id="1769250"/>
    <lineage>
        <taxon>Bacteria</taxon>
        <taxon>Pseudomonadati</taxon>
        <taxon>Pseudomonadota</taxon>
        <taxon>Betaproteobacteria</taxon>
        <taxon>Burkholderiales</taxon>
        <taxon>Sphaerotilaceae</taxon>
        <taxon>Roseateles</taxon>
    </lineage>
</organism>
<evidence type="ECO:0000313" key="4">
    <source>
        <dbReference type="EMBL" id="MCV2370277.1"/>
    </source>
</evidence>
<sequence>MKLKPRLFLFCLFALALSACGGGGSEGGGAANSGPPSQPPPSGPAVRVEVEPAALLLTGLGQQQSLQARAFDSEGRLVSQTVTWQSSKPAEVEVGANGTVRAAVAAGSGQVFAVVDGVRSAPVVVAVAQAAAGVTLLTDAQVMADPVAVEAGAEPDNDKAYEVVLSGLPLPAVGSLLLGREGKSIGGEVLAASQENGNVRVRLKTVGLDRLLQSGRLQETVDLAGLPLQVPADLQAMYDVRLQDGEYIFTPKPGATGSGSGMDERRKALSLRKFNLGPFACELVGSELPISMPQPVSFNIKFVPRYVLDYERSTGLRKLLLQAEASFKMKTNLQVNVAGLVNLTCEKTLLQRLVPMPGVFGLLVAGELQAGMGFETEGSVRIPLLGAEFTVDAKGRLEAGLDCSLGTCRMVSDWKPEASSTTRFITPGQALAEARSEFSVYGYGFAKLRVGMTLVSELRIDAVGVRAGPKFEANLAPAATQLAAVDPGLPDYRSDYKLHLLVEGSVGSLNKGETALRALLQKLGIFKVTLLKVQLSLPLGDSPKGTASMSGANAAKDGEFIDGKTLSFQVKLDPKTARFPGLGYNVRRVIIYFIREGMLPLEVASMDAAADQTAFELTWVAQGTAGASGRSFAAFVDTVLPLPVSLELAKAQQLPEVFRGRMTVTETMASPLPVAAGAPALSNKIGGSFRYFVDGEVELGDSSVLQAAALSTSAAHDMVSLVREPVKASNGCAFVKNTETAVKASGTGTSSGHGTLEIDRVAGVWRLAPFNVQLFAVGSKVERTFATERSLACTSPFFEQEKNTAIDEKFGHGFLFSSTASALRGNITVDADGRRAIRFQGTPVVNEFKTLALTLDLKEGPSRSASTDLSVELVATPTVKPAGTLTYSVNLLNQGFGRATDVRTEFKLPPGWSVLGQVGWSGCSSSLNTVVCRTEQIDVGERRAFLVDVQAPLALGLYTISARVSAAEIDTDLGNNRTETTSTIVE</sequence>
<name>A0ABT2YJP3_9BURK</name>
<dbReference type="InterPro" id="IPR001434">
    <property type="entry name" value="OmcB-like_DUF11"/>
</dbReference>
<dbReference type="Gene3D" id="2.60.40.1080">
    <property type="match status" value="1"/>
</dbReference>